<comment type="caution">
    <text evidence="2">The sequence shown here is derived from an EMBL/GenBank/DDBJ whole genome shotgun (WGS) entry which is preliminary data.</text>
</comment>
<accession>A0AAV3RW55</accession>
<gene>
    <name evidence="2" type="ORF">LIER_42511</name>
</gene>
<dbReference type="Proteomes" id="UP001454036">
    <property type="component" value="Unassembled WGS sequence"/>
</dbReference>
<feature type="compositionally biased region" description="Polar residues" evidence="1">
    <location>
        <begin position="12"/>
        <end position="25"/>
    </location>
</feature>
<evidence type="ECO:0000313" key="3">
    <source>
        <dbReference type="Proteomes" id="UP001454036"/>
    </source>
</evidence>
<keyword evidence="3" id="KW-1185">Reference proteome</keyword>
<evidence type="ECO:0000256" key="1">
    <source>
        <dbReference type="SAM" id="MobiDB-lite"/>
    </source>
</evidence>
<dbReference type="EMBL" id="BAABME010029747">
    <property type="protein sequence ID" value="GAA0184081.1"/>
    <property type="molecule type" value="Genomic_DNA"/>
</dbReference>
<evidence type="ECO:0000313" key="2">
    <source>
        <dbReference type="EMBL" id="GAA0184081.1"/>
    </source>
</evidence>
<name>A0AAV3RW55_LITER</name>
<organism evidence="2 3">
    <name type="scientific">Lithospermum erythrorhizon</name>
    <name type="common">Purple gromwell</name>
    <name type="synonym">Lithospermum officinale var. erythrorhizon</name>
    <dbReference type="NCBI Taxonomy" id="34254"/>
    <lineage>
        <taxon>Eukaryota</taxon>
        <taxon>Viridiplantae</taxon>
        <taxon>Streptophyta</taxon>
        <taxon>Embryophyta</taxon>
        <taxon>Tracheophyta</taxon>
        <taxon>Spermatophyta</taxon>
        <taxon>Magnoliopsida</taxon>
        <taxon>eudicotyledons</taxon>
        <taxon>Gunneridae</taxon>
        <taxon>Pentapetalae</taxon>
        <taxon>asterids</taxon>
        <taxon>lamiids</taxon>
        <taxon>Boraginales</taxon>
        <taxon>Boraginaceae</taxon>
        <taxon>Boraginoideae</taxon>
        <taxon>Lithospermeae</taxon>
        <taxon>Lithospermum</taxon>
    </lineage>
</organism>
<sequence>MKEGHHIAPSLNPRTQTRNNVSKAPTTMAGPSPAKVPLKVRNQSKLSSGSSKGSKWTTCNIHPKDNAKKKLNPPNVVSNYKLKTCNHLDVRPGFKVSGSSAADLLDHFEDSYHFDNFEEDQENDV</sequence>
<protein>
    <submittedName>
        <fullName evidence="2">Uncharacterized protein</fullName>
    </submittedName>
</protein>
<feature type="region of interest" description="Disordered" evidence="1">
    <location>
        <begin position="1"/>
        <end position="75"/>
    </location>
</feature>
<feature type="compositionally biased region" description="Low complexity" evidence="1">
    <location>
        <begin position="44"/>
        <end position="55"/>
    </location>
</feature>
<reference evidence="2 3" key="1">
    <citation type="submission" date="2024-01" db="EMBL/GenBank/DDBJ databases">
        <title>The complete chloroplast genome sequence of Lithospermum erythrorhizon: insights into the phylogenetic relationship among Boraginaceae species and the maternal lineages of purple gromwells.</title>
        <authorList>
            <person name="Okada T."/>
            <person name="Watanabe K."/>
        </authorList>
    </citation>
    <scope>NUCLEOTIDE SEQUENCE [LARGE SCALE GENOMIC DNA]</scope>
</reference>
<dbReference type="AlphaFoldDB" id="A0AAV3RW55"/>
<proteinExistence type="predicted"/>